<dbReference type="RefSeq" id="WP_173072319.1">
    <property type="nucleotide sequence ID" value="NZ_CP041345.1"/>
</dbReference>
<protein>
    <recommendedName>
        <fullName evidence="2">ATP-grasp domain-containing protein</fullName>
    </recommendedName>
</protein>
<dbReference type="InterPro" id="IPR011761">
    <property type="entry name" value="ATP-grasp"/>
</dbReference>
<keyword evidence="1" id="KW-0547">Nucleotide-binding</keyword>
<dbReference type="Proteomes" id="UP000500961">
    <property type="component" value="Chromosome"/>
</dbReference>
<feature type="domain" description="ATP-grasp" evidence="2">
    <location>
        <begin position="124"/>
        <end position="317"/>
    </location>
</feature>
<dbReference type="GO" id="GO:0046872">
    <property type="term" value="F:metal ion binding"/>
    <property type="evidence" value="ECO:0007669"/>
    <property type="project" value="InterPro"/>
</dbReference>
<dbReference type="Gene3D" id="3.40.50.20">
    <property type="match status" value="1"/>
</dbReference>
<dbReference type="KEGG" id="ttz:FHG85_00475"/>
<dbReference type="Gene3D" id="3.30.470.20">
    <property type="entry name" value="ATP-grasp fold, B domain"/>
    <property type="match status" value="1"/>
</dbReference>
<gene>
    <name evidence="3" type="ORF">FHG85_00475</name>
</gene>
<dbReference type="GO" id="GO:0005524">
    <property type="term" value="F:ATP binding"/>
    <property type="evidence" value="ECO:0007669"/>
    <property type="project" value="UniProtKB-UniRule"/>
</dbReference>
<accession>A0A7D4BY17</accession>
<dbReference type="PROSITE" id="PS50975">
    <property type="entry name" value="ATP_GRASP"/>
    <property type="match status" value="1"/>
</dbReference>
<name>A0A7D4BY17_9BACT</name>
<evidence type="ECO:0000256" key="1">
    <source>
        <dbReference type="PROSITE-ProRule" id="PRU00409"/>
    </source>
</evidence>
<keyword evidence="4" id="KW-1185">Reference proteome</keyword>
<dbReference type="Pfam" id="PF02786">
    <property type="entry name" value="CPSase_L_D2"/>
    <property type="match status" value="1"/>
</dbReference>
<keyword evidence="1" id="KW-0067">ATP-binding</keyword>
<dbReference type="InterPro" id="IPR005479">
    <property type="entry name" value="CPAse_ATP-bd"/>
</dbReference>
<dbReference type="AlphaFoldDB" id="A0A7D4BY17"/>
<evidence type="ECO:0000313" key="3">
    <source>
        <dbReference type="EMBL" id="QKG78804.1"/>
    </source>
</evidence>
<organism evidence="3 4">
    <name type="scientific">Tenuifilum thalassicum</name>
    <dbReference type="NCBI Taxonomy" id="2590900"/>
    <lineage>
        <taxon>Bacteria</taxon>
        <taxon>Pseudomonadati</taxon>
        <taxon>Bacteroidota</taxon>
        <taxon>Bacteroidia</taxon>
        <taxon>Bacteroidales</taxon>
        <taxon>Tenuifilaceae</taxon>
        <taxon>Tenuifilum</taxon>
    </lineage>
</organism>
<dbReference type="SUPFAM" id="SSF56059">
    <property type="entry name" value="Glutathione synthetase ATP-binding domain-like"/>
    <property type="match status" value="1"/>
</dbReference>
<evidence type="ECO:0000259" key="2">
    <source>
        <dbReference type="PROSITE" id="PS50975"/>
    </source>
</evidence>
<dbReference type="EMBL" id="CP041345">
    <property type="protein sequence ID" value="QKG78804.1"/>
    <property type="molecule type" value="Genomic_DNA"/>
</dbReference>
<reference evidence="3 4" key="1">
    <citation type="submission" date="2019-07" db="EMBL/GenBank/DDBJ databases">
        <title>Thalassofilum flectens gen. nov., sp. nov., a novel moderate thermophilic anaerobe from a shallow sea hot spring in Kunashir Island (Russia), representing a new family in the order Bacteroidales, and proposal of Thalassofilacea fam. nov.</title>
        <authorList>
            <person name="Kochetkova T.V."/>
            <person name="Podosokorskaya O.A."/>
            <person name="Novikov A."/>
            <person name="Elcheninov A.G."/>
            <person name="Toshchakov S.V."/>
            <person name="Kublanov I.V."/>
        </authorList>
    </citation>
    <scope>NUCLEOTIDE SEQUENCE [LARGE SCALE GENOMIC DNA]</scope>
    <source>
        <strain evidence="3 4">38-H</strain>
    </source>
</reference>
<sequence length="393" mass="45809">MKTLFQNKKGAIIIEGHIQGLSNTRSLGEVGIPVYVVDKNNCIAQYSKYCKKFFKCPDYKSEDFINFLIEIAKSEKLEGWALIPSNDHAVYNISKNKHILQKFYSVITPDIDIINNIYDKRNLLKIAKDLNIPIPKTIFLSSADEVNSNSELDFPLITKGRFGLSFYKTMGKKVFLSKNINEFKEHLKIIESKYNISETFTQELIPYYGNNKTVSFTAFCIEGDVKTYWIGEKIREHPIQFGTATSARSIIEKELLEQSKILLKNLNYTGVCEIEYIYDPRIEKHLLIEINARTWLWVELAKKCGINYALYIYNYLNGLSIDFPKHYSEDVYWVNLFTDIPYSLIALIRNQLNIKEFIQSYKGRVIFATFNSKDLMPSFMFFILLPYIFIKRT</sequence>
<proteinExistence type="predicted"/>
<evidence type="ECO:0000313" key="4">
    <source>
        <dbReference type="Proteomes" id="UP000500961"/>
    </source>
</evidence>